<dbReference type="Pfam" id="PF02464">
    <property type="entry name" value="CinA"/>
    <property type="match status" value="1"/>
</dbReference>
<dbReference type="InterPro" id="IPR001453">
    <property type="entry name" value="MoaB/Mog_dom"/>
</dbReference>
<accession>A0ABS8F648</accession>
<reference evidence="3" key="1">
    <citation type="submission" date="2021-10" db="EMBL/GenBank/DDBJ databases">
        <title>Anaerobic single-cell dispensing facilitates the cultivation of human gut bacteria.</title>
        <authorList>
            <person name="Afrizal A."/>
        </authorList>
    </citation>
    <scope>NUCLEOTIDE SEQUENCE</scope>
    <source>
        <strain evidence="3">CLA-AA-H233</strain>
    </source>
</reference>
<gene>
    <name evidence="1" type="primary">cinA</name>
    <name evidence="3" type="ORF">LKD23_02860</name>
</gene>
<dbReference type="PANTHER" id="PTHR13939">
    <property type="entry name" value="NICOTINAMIDE-NUCLEOTIDE AMIDOHYDROLASE PNCC"/>
    <property type="match status" value="1"/>
</dbReference>
<dbReference type="SUPFAM" id="SSF142433">
    <property type="entry name" value="CinA-like"/>
    <property type="match status" value="1"/>
</dbReference>
<dbReference type="InterPro" id="IPR050101">
    <property type="entry name" value="CinA"/>
</dbReference>
<evidence type="ECO:0000259" key="2">
    <source>
        <dbReference type="SMART" id="SM00852"/>
    </source>
</evidence>
<dbReference type="NCBIfam" id="NF001813">
    <property type="entry name" value="PRK00549.1"/>
    <property type="match status" value="1"/>
</dbReference>
<dbReference type="Gene3D" id="3.90.950.20">
    <property type="entry name" value="CinA-like"/>
    <property type="match status" value="1"/>
</dbReference>
<comment type="similarity">
    <text evidence="1">Belongs to the CinA family.</text>
</comment>
<protein>
    <recommendedName>
        <fullName evidence="1">Putative competence-damage inducible protein</fullName>
    </recommendedName>
</protein>
<dbReference type="InterPro" id="IPR041424">
    <property type="entry name" value="CinA_KH"/>
</dbReference>
<dbReference type="HAMAP" id="MF_00226_B">
    <property type="entry name" value="CinA_B"/>
    <property type="match status" value="1"/>
</dbReference>
<dbReference type="NCBIfam" id="TIGR00199">
    <property type="entry name" value="PncC_domain"/>
    <property type="match status" value="1"/>
</dbReference>
<dbReference type="PANTHER" id="PTHR13939:SF0">
    <property type="entry name" value="NMN AMIDOHYDROLASE-LIKE PROTEIN YFAY"/>
    <property type="match status" value="1"/>
</dbReference>
<dbReference type="CDD" id="cd00885">
    <property type="entry name" value="cinA"/>
    <property type="match status" value="1"/>
</dbReference>
<dbReference type="Proteomes" id="UP001430637">
    <property type="component" value="Unassembled WGS sequence"/>
</dbReference>
<keyword evidence="4" id="KW-1185">Reference proteome</keyword>
<feature type="domain" description="MoaB/Mog" evidence="2">
    <location>
        <begin position="4"/>
        <end position="171"/>
    </location>
</feature>
<dbReference type="Pfam" id="PF00994">
    <property type="entry name" value="MoCF_biosynth"/>
    <property type="match status" value="1"/>
</dbReference>
<dbReference type="PIRSF" id="PIRSF006728">
    <property type="entry name" value="CinA"/>
    <property type="match status" value="1"/>
</dbReference>
<dbReference type="InterPro" id="IPR008135">
    <property type="entry name" value="Competence-induced_CinA"/>
</dbReference>
<dbReference type="Gene3D" id="3.40.980.10">
    <property type="entry name" value="MoaB/Mog-like domain"/>
    <property type="match status" value="1"/>
</dbReference>
<dbReference type="NCBIfam" id="TIGR00177">
    <property type="entry name" value="molyb_syn"/>
    <property type="match status" value="1"/>
</dbReference>
<dbReference type="EMBL" id="JAJEQL010000004">
    <property type="protein sequence ID" value="MCC2198706.1"/>
    <property type="molecule type" value="Genomic_DNA"/>
</dbReference>
<comment type="caution">
    <text evidence="3">The sequence shown here is derived from an EMBL/GenBank/DDBJ whole genome shotgun (WGS) entry which is preliminary data.</text>
</comment>
<dbReference type="SUPFAM" id="SSF53218">
    <property type="entry name" value="Molybdenum cofactor biosynthesis proteins"/>
    <property type="match status" value="1"/>
</dbReference>
<name>A0ABS8F648_9FIRM</name>
<evidence type="ECO:0000313" key="4">
    <source>
        <dbReference type="Proteomes" id="UP001430637"/>
    </source>
</evidence>
<evidence type="ECO:0000256" key="1">
    <source>
        <dbReference type="HAMAP-Rule" id="MF_00226"/>
    </source>
</evidence>
<dbReference type="SMART" id="SM00852">
    <property type="entry name" value="MoCF_biosynth"/>
    <property type="match status" value="1"/>
</dbReference>
<proteinExistence type="inferred from homology"/>
<organism evidence="3 4">
    <name type="scientific">Faecalibacterium butyricigenerans</name>
    <dbReference type="NCBI Taxonomy" id="1851427"/>
    <lineage>
        <taxon>Bacteria</taxon>
        <taxon>Bacillati</taxon>
        <taxon>Bacillota</taxon>
        <taxon>Clostridia</taxon>
        <taxon>Eubacteriales</taxon>
        <taxon>Oscillospiraceae</taxon>
        <taxon>Faecalibacterium</taxon>
    </lineage>
</organism>
<dbReference type="NCBIfam" id="TIGR00200">
    <property type="entry name" value="cinA_nterm"/>
    <property type="match status" value="1"/>
</dbReference>
<dbReference type="Pfam" id="PF18146">
    <property type="entry name" value="CinA_KH"/>
    <property type="match status" value="1"/>
</dbReference>
<dbReference type="InterPro" id="IPR036425">
    <property type="entry name" value="MoaB/Mog-like_dom_sf"/>
</dbReference>
<dbReference type="Gene3D" id="3.30.70.2860">
    <property type="match status" value="1"/>
</dbReference>
<dbReference type="RefSeq" id="WP_227620264.1">
    <property type="nucleotide sequence ID" value="NZ_JAJEQL010000004.1"/>
</dbReference>
<dbReference type="InterPro" id="IPR008136">
    <property type="entry name" value="CinA_C"/>
</dbReference>
<evidence type="ECO:0000313" key="3">
    <source>
        <dbReference type="EMBL" id="MCC2198706.1"/>
    </source>
</evidence>
<dbReference type="InterPro" id="IPR036653">
    <property type="entry name" value="CinA-like_C"/>
</dbReference>
<sequence length="441" mass="47244">MTAEIISVGTELLLGNILNTNAQYLSRELADLGITVQRESTIGDNHDRLADFVNEAKSRCDLLVFTGGLGPTADDLTKETVAACFGDELVFDASEWEKITGYFARTGRETTPNNRKQAMVPVRGHKIINNHGTAPGAWFEQDGRCAVLMPGVPHEMKAMWTESVRPLLMERQNCTLHSVTLRVLGGESDIEYRVRDLLENPNPTAAIYCKTGECEIRITARARSDEDGEKMCRAYAKKFYDTLGDAVYDEDVAGLEETVVDTLKEKGLTISTAESCTGGLIAQRLTSVSGSSEVFGYGFVTYWEQAKTKLVGVDPAVIGKYNVVSAPVAAQMALGAAAASGADIALSVTGVAGPTGGDEVRPVGTVYLGAARDGVAYVKKLFVSRPDRALVRARAAQAALELGLRLAQGKVPEGTQALTAARQSDDAALAALDRAFVRETS</sequence>